<sequence>MGVHDYRCSVCGTPGTYHCGEKSGTECEQEGIGEDQAVLDLFFFSEEDAPEEASEFEEARSRALRVETRPFGYDWGDWEFVPSLNYRELLMDDDDATGIWAIRPFDEDVSDGTPVAIEIDPQERVWVVNYCPPCHALFAERKTPQDEPCLEYLRTIAEQLEMEFDDSRGSAGKAPFIAAVRERVARRRPSATK</sequence>
<evidence type="ECO:0000313" key="1">
    <source>
        <dbReference type="EMBL" id="KFE64921.1"/>
    </source>
</evidence>
<keyword evidence="2" id="KW-1185">Reference proteome</keyword>
<gene>
    <name evidence="1" type="ORF">DB31_1939</name>
</gene>
<dbReference type="EMBL" id="JMCB01000013">
    <property type="protein sequence ID" value="KFE64921.1"/>
    <property type="molecule type" value="Genomic_DNA"/>
</dbReference>
<dbReference type="STRING" id="394096.DB31_1939"/>
<reference evidence="1 2" key="1">
    <citation type="submission" date="2014-04" db="EMBL/GenBank/DDBJ databases">
        <title>Genome assembly of Hyalangium minutum DSM 14724.</title>
        <authorList>
            <person name="Sharma G."/>
            <person name="Subramanian S."/>
        </authorList>
    </citation>
    <scope>NUCLEOTIDE SEQUENCE [LARGE SCALE GENOMIC DNA]</scope>
    <source>
        <strain evidence="1 2">DSM 14724</strain>
    </source>
</reference>
<accession>A0A085WB58</accession>
<organism evidence="1 2">
    <name type="scientific">Hyalangium minutum</name>
    <dbReference type="NCBI Taxonomy" id="394096"/>
    <lineage>
        <taxon>Bacteria</taxon>
        <taxon>Pseudomonadati</taxon>
        <taxon>Myxococcota</taxon>
        <taxon>Myxococcia</taxon>
        <taxon>Myxococcales</taxon>
        <taxon>Cystobacterineae</taxon>
        <taxon>Archangiaceae</taxon>
        <taxon>Hyalangium</taxon>
    </lineage>
</organism>
<evidence type="ECO:0000313" key="2">
    <source>
        <dbReference type="Proteomes" id="UP000028725"/>
    </source>
</evidence>
<dbReference type="OrthoDB" id="5524861at2"/>
<protein>
    <submittedName>
        <fullName evidence="1">Uncharacterized protein</fullName>
    </submittedName>
</protein>
<comment type="caution">
    <text evidence="1">The sequence shown here is derived from an EMBL/GenBank/DDBJ whole genome shotgun (WGS) entry which is preliminary data.</text>
</comment>
<dbReference type="RefSeq" id="WP_044193908.1">
    <property type="nucleotide sequence ID" value="NZ_JMCB01000013.1"/>
</dbReference>
<dbReference type="Proteomes" id="UP000028725">
    <property type="component" value="Unassembled WGS sequence"/>
</dbReference>
<dbReference type="AlphaFoldDB" id="A0A085WB58"/>
<name>A0A085WB58_9BACT</name>
<proteinExistence type="predicted"/>